<feature type="domain" description="PLAT" evidence="10">
    <location>
        <begin position="1631"/>
        <end position="1751"/>
    </location>
</feature>
<evidence type="ECO:0000256" key="5">
    <source>
        <dbReference type="ARBA" id="ARBA00023136"/>
    </source>
</evidence>
<name>A0AAJ7UAG9_PETMA</name>
<dbReference type="Proteomes" id="UP001318040">
    <property type="component" value="Chromosome 61"/>
</dbReference>
<dbReference type="GO" id="GO:0005262">
    <property type="term" value="F:calcium channel activity"/>
    <property type="evidence" value="ECO:0007669"/>
    <property type="project" value="TreeGrafter"/>
</dbReference>
<keyword evidence="11" id="KW-1185">Reference proteome</keyword>
<organism evidence="11 12">
    <name type="scientific">Petromyzon marinus</name>
    <name type="common">Sea lamprey</name>
    <dbReference type="NCBI Taxonomy" id="7757"/>
    <lineage>
        <taxon>Eukaryota</taxon>
        <taxon>Metazoa</taxon>
        <taxon>Chordata</taxon>
        <taxon>Craniata</taxon>
        <taxon>Vertebrata</taxon>
        <taxon>Cyclostomata</taxon>
        <taxon>Hyperoartia</taxon>
        <taxon>Petromyzontiformes</taxon>
        <taxon>Petromyzontidae</taxon>
        <taxon>Petromyzon</taxon>
    </lineage>
</organism>
<evidence type="ECO:0000256" key="3">
    <source>
        <dbReference type="ARBA" id="ARBA00022692"/>
    </source>
</evidence>
<dbReference type="Pfam" id="PF02010">
    <property type="entry name" value="REJ"/>
    <property type="match status" value="1"/>
</dbReference>
<sequence>MTALRAMALTLLIATSCALLGISECVNVVEFTDSAAGGITFAYTSEVPKDISAVTFYFNINSSFDSCSSSTDYTGYGTLAPDGYWKYNAFYLLSTANTCIYSCAMYVVKGFTYFVPTSHTLLCDSQTCNYFADTLDAAKSSDISLGIGIFYENAQFTKTLAPWLDLAEFVNIELEVDTTPGKNYYMVFQYASKSNPQLIVSYFQIVVTADVNSTNVTTCPNSLCPITPQYTFPVYGSTSQTFKIYRLNNAHVFAIARDIFTISCDPSIIFSVMSIAGDGIVKQVRFPPKDYKVSQQVGCICLADDPLTCLGRSMYLNPEGHFVPILNLNQVTCNDYWILKEDGTLQHQASTACLRFYEFLKKNAIIDACNGYDIVFFENGRILASSPDYCLHVNVNCSYTKCDNSSTTFVFRSDIHPLGLESGFIPNEAFVASSYIPGSEPYLARLNSRIGHWQPLSTQGAYLTVNLPARCYLYGIDIQGSVPEYDDKVHVNSSWVTSMVLSLFDYNILIHNENLLQLNTDPVLKTRVLFWFSLMAQKVRLDFKKWENNISVRFEIIGWFYKANPTQPDYHVTSVNANLLFVGNNILNELVCYRWTLEDGNQTIVGSSLCSSLCNCPLIPRLQQSTFEFPYTYSTFGIMKVTMEEITNWSHDNYSLEVSVNPLGCKVVSVVLDDNSTTPEMAGAHGQSEVFTLTAVIITECVITSLKNIFSWNIKNAVTNQSYSSPVNIGGYYQFAPGYFKPGLYSISVTGTLDIELIVNQTATTYVRFIPTPLKLTIVGGTTRTLGDQSNAVFDAATESSDPDDPSAGSAGISFNWTCQVTAAAPAVAATCDGGVAGSAATAAGGVLTVAQQLLTVGSNITVTATAKKGDRTTNYTQIGTVVSGTVLLITIRCISNCDEFLSSQDDWALKVECLDCASLDGVSIAWSMFKDGVLVPSFSSLTKSGITSDGLVVMNGVLQPGSSYIVVVKASKPNNPPSEARLTGKAKLPPYNGTCASNNNTGISVVTFFQFECNYWLDDEGRGVRNESVDKGIVFTYIYSALVGNLTYTLKTTKLAVPPPFLLPAGDPANGDLMKVTVSVCNDWECTPFSFDLHVRIPAASELQISLSSFISPNGIMSYLIQSSATNQAVLMIQVYSSLLSSITDRNTTAAVTSALLMGLTNSSAQLYKPSDVQQYIETLDTLVSDHSIITEDLQGAAIQSMGAASKALAACRQVTSPQVTKAAQALTSVASNILESMALSFATASTNDTKANEARVAKARYGFYGTYSNMITYSSVVNSKEVPAGEPIMANTPTLTVLTNTLPAKTNSSVGLNAYYGQLSLDTVKPNITAKSMKSLALQIMAFRKSPFIWNQTTSVSSSVIGLQTNFDNNTISLNSMRVSLINYLAPTNQNVLNLMQDPTDSSKVSFVKFQVTSLGTMVFLKVFLNENVTTPVEVYIRYGAIPHKDPVSDDFYFQIDPSLSAKSSMGKINGSAHSFSMLGNVTKIGDYYLAFKYQENAPPNTRMTIHNLMCKTWSKASDKWVYGLMQPHRDSTPENIICMAEQNIPGFPPTILEPLFIGASFFVPPNSIEFNTVFTKFDLKSNGAVFATIVTVTIVYLILVVILCRCDRQDKRAWKLLPLKDNPKDSMYQYLMTVKTGMVSNGGTKGNIFFVIQFETSDTGIRELENGYCKEFAKGSVRCFVLSIPHCSGLPLQLRIWLDTSPDDDRDRSWFLNEVVLLDIQTNEQFYFVCNNWLAVDQGDGRVSRDITVSDHQTVFDSKRLFSSTVKSNYAEGHLWSSIFFRPSKSNFSRVERLSSCVSLLFLMMIVNAMWFETDTGQASTPQIGPFTYGELFVMIASTLMEVPISILIVQIFRRTGYKPWKKAGRGGGGCTSQQFPHWTLYIAWTLVVLVIGTSGFFTILYSMEWGPEKANRWLVRFVTSFCISVILIQPIKVIGLSMLGAIVAKNKQQYEDQDTLVYLKDRNLSRPVTKHESNLEDDAVELPELDYITGPPPAETLVKLREAVGQEKAASSYLKEFAVYLAFMSVLLVIVYTRLDDHTFLMHRLLRRTFADGSFDKVTDQKDLWKWLNSKVLPNLYPEVGQAPAKASGIAFLADLESYRVGPLRLQQFRKAKAVKGNSCQFMDSASKCFGMDHLLNQDSNNYSKGWQDIDTNSSYIPQPQDNFWKIQDMPWHSVSVKLGELNTFIGSGYIADLGLTFTEASGNMSYLEQNSWVDARTTGLYAQFIIYNANANLFCLVEVLVESLSADMFQPSSNLKVFRLFNNRISYIILDNVAYIFYLIISMYFLTCVIFSITKEKFEYLKKPMNVAEIMNITLMFGPVALFYHQGTISTESLATLTNNTGQRDYPGTEFR</sequence>
<dbReference type="Pfam" id="PF01477">
    <property type="entry name" value="PLAT"/>
    <property type="match status" value="1"/>
</dbReference>
<feature type="transmembrane region" description="Helical" evidence="7">
    <location>
        <begin position="1885"/>
        <end position="1905"/>
    </location>
</feature>
<dbReference type="PANTHER" id="PTHR10877">
    <property type="entry name" value="POLYCYSTIN FAMILY MEMBER"/>
    <property type="match status" value="1"/>
</dbReference>
<feature type="transmembrane region" description="Helical" evidence="7">
    <location>
        <begin position="1587"/>
        <end position="1607"/>
    </location>
</feature>
<feature type="transmembrane region" description="Helical" evidence="7">
    <location>
        <begin position="2021"/>
        <end position="2039"/>
    </location>
</feature>
<dbReference type="GO" id="GO:0016020">
    <property type="term" value="C:membrane"/>
    <property type="evidence" value="ECO:0007669"/>
    <property type="project" value="UniProtKB-SubCell"/>
</dbReference>
<evidence type="ECO:0000259" key="9">
    <source>
        <dbReference type="PROSITE" id="PS50022"/>
    </source>
</evidence>
<dbReference type="SUPFAM" id="SSF49723">
    <property type="entry name" value="Lipase/lipooxygenase domain (PLAT/LH2 domain)"/>
    <property type="match status" value="1"/>
</dbReference>
<reference evidence="12" key="1">
    <citation type="submission" date="2025-08" db="UniProtKB">
        <authorList>
            <consortium name="RefSeq"/>
        </authorList>
    </citation>
    <scope>IDENTIFICATION</scope>
    <source>
        <tissue evidence="12">Sperm</tissue>
    </source>
</reference>
<feature type="transmembrane region" description="Helical" evidence="7">
    <location>
        <begin position="1917"/>
        <end position="1943"/>
    </location>
</feature>
<dbReference type="Gene3D" id="2.60.60.20">
    <property type="entry name" value="PLAT/LH2 domain"/>
    <property type="match status" value="1"/>
</dbReference>
<dbReference type="InterPro" id="IPR000421">
    <property type="entry name" value="FA58C"/>
</dbReference>
<feature type="transmembrane region" description="Helical" evidence="7">
    <location>
        <begin position="1835"/>
        <end position="1856"/>
    </location>
</feature>
<evidence type="ECO:0000313" key="11">
    <source>
        <dbReference type="Proteomes" id="UP001318040"/>
    </source>
</evidence>
<comment type="similarity">
    <text evidence="2">Belongs to the polycystin family.</text>
</comment>
<accession>A0AAJ7UAG9</accession>
<dbReference type="InterPro" id="IPR046791">
    <property type="entry name" value="Polycystin_dom"/>
</dbReference>
<evidence type="ECO:0000259" key="10">
    <source>
        <dbReference type="PROSITE" id="PS50095"/>
    </source>
</evidence>
<evidence type="ECO:0000256" key="4">
    <source>
        <dbReference type="ARBA" id="ARBA00022989"/>
    </source>
</evidence>
<keyword evidence="4 7" id="KW-1133">Transmembrane helix</keyword>
<dbReference type="InterPro" id="IPR001024">
    <property type="entry name" value="PLAT/LH2_dom"/>
</dbReference>
<evidence type="ECO:0000256" key="2">
    <source>
        <dbReference type="ARBA" id="ARBA00007200"/>
    </source>
</evidence>
<evidence type="ECO:0000256" key="6">
    <source>
        <dbReference type="PROSITE-ProRule" id="PRU00152"/>
    </source>
</evidence>
<gene>
    <name evidence="12" type="primary">LOC116955660</name>
</gene>
<dbReference type="SUPFAM" id="SSF49785">
    <property type="entry name" value="Galactose-binding domain-like"/>
    <property type="match status" value="1"/>
</dbReference>
<feature type="chain" id="PRO_5042482226" evidence="8">
    <location>
        <begin position="26"/>
        <end position="2357"/>
    </location>
</feature>
<keyword evidence="8" id="KW-0732">Signal</keyword>
<dbReference type="PROSITE" id="PS50022">
    <property type="entry name" value="FA58C_3"/>
    <property type="match status" value="1"/>
</dbReference>
<evidence type="ECO:0000256" key="1">
    <source>
        <dbReference type="ARBA" id="ARBA00004141"/>
    </source>
</evidence>
<dbReference type="PANTHER" id="PTHR10877:SF194">
    <property type="entry name" value="LOCATION OF VULVA DEFECTIVE 1"/>
    <property type="match status" value="1"/>
</dbReference>
<feature type="transmembrane region" description="Helical" evidence="7">
    <location>
        <begin position="2278"/>
        <end position="2298"/>
    </location>
</feature>
<dbReference type="InterPro" id="IPR051223">
    <property type="entry name" value="Polycystin"/>
</dbReference>
<dbReference type="PROSITE" id="PS51257">
    <property type="entry name" value="PROKAR_LIPOPROTEIN"/>
    <property type="match status" value="1"/>
</dbReference>
<evidence type="ECO:0000256" key="8">
    <source>
        <dbReference type="SAM" id="SignalP"/>
    </source>
</evidence>
<dbReference type="Pfam" id="PF20519">
    <property type="entry name" value="Polycystin_dom"/>
    <property type="match status" value="1"/>
</dbReference>
<dbReference type="KEGG" id="pmrn:116955660"/>
<feature type="transmembrane region" description="Helical" evidence="7">
    <location>
        <begin position="1797"/>
        <end position="1815"/>
    </location>
</feature>
<comment type="caution">
    <text evidence="6">Lacks conserved residue(s) required for the propagation of feature annotation.</text>
</comment>
<dbReference type="GO" id="GO:0050982">
    <property type="term" value="P:detection of mechanical stimulus"/>
    <property type="evidence" value="ECO:0007669"/>
    <property type="project" value="TreeGrafter"/>
</dbReference>
<feature type="domain" description="F5/8 type C" evidence="9">
    <location>
        <begin position="413"/>
        <end position="559"/>
    </location>
</feature>
<protein>
    <submittedName>
        <fullName evidence="12">Polycystic kidney disease protein 1-like 2 isoform X1</fullName>
    </submittedName>
</protein>
<dbReference type="InterPro" id="IPR002859">
    <property type="entry name" value="PKD/REJ-like"/>
</dbReference>
<dbReference type="InterPro" id="IPR008979">
    <property type="entry name" value="Galactose-bd-like_sf"/>
</dbReference>
<comment type="subcellular location">
    <subcellularLocation>
        <location evidence="1">Membrane</location>
        <topology evidence="1">Multi-pass membrane protein</topology>
    </subcellularLocation>
</comment>
<keyword evidence="5 7" id="KW-0472">Membrane</keyword>
<evidence type="ECO:0000313" key="12">
    <source>
        <dbReference type="RefSeq" id="XP_032832765.1"/>
    </source>
</evidence>
<dbReference type="RefSeq" id="XP_032832765.1">
    <property type="nucleotide sequence ID" value="XM_032976874.1"/>
</dbReference>
<feature type="signal peptide" evidence="8">
    <location>
        <begin position="1"/>
        <end position="25"/>
    </location>
</feature>
<feature type="transmembrane region" description="Helical" evidence="7">
    <location>
        <begin position="2310"/>
        <end position="2329"/>
    </location>
</feature>
<evidence type="ECO:0000256" key="7">
    <source>
        <dbReference type="SAM" id="Phobius"/>
    </source>
</evidence>
<dbReference type="InterPro" id="IPR036392">
    <property type="entry name" value="PLAT/LH2_dom_sf"/>
</dbReference>
<keyword evidence="3 7" id="KW-0812">Transmembrane</keyword>
<dbReference type="Gene3D" id="2.60.120.260">
    <property type="entry name" value="Galactose-binding domain-like"/>
    <property type="match status" value="1"/>
</dbReference>
<dbReference type="PROSITE" id="PS50095">
    <property type="entry name" value="PLAT"/>
    <property type="match status" value="1"/>
</dbReference>
<proteinExistence type="inferred from homology"/>